<dbReference type="AlphaFoldDB" id="A0A1I2QMB4"/>
<keyword evidence="1" id="KW-1133">Transmembrane helix</keyword>
<reference evidence="3" key="1">
    <citation type="submission" date="2016-10" db="EMBL/GenBank/DDBJ databases">
        <authorList>
            <person name="Varghese N."/>
            <person name="Submissions S."/>
        </authorList>
    </citation>
    <scope>NUCLEOTIDE SEQUENCE [LARGE SCALE GENOMIC DNA]</scope>
    <source>
        <strain evidence="3">DSM 20403</strain>
    </source>
</reference>
<dbReference type="GeneID" id="29801563"/>
<keyword evidence="1" id="KW-0472">Membrane</keyword>
<protein>
    <submittedName>
        <fullName evidence="2">Uncharacterized protein</fullName>
    </submittedName>
</protein>
<evidence type="ECO:0000313" key="2">
    <source>
        <dbReference type="EMBL" id="SFG29110.1"/>
    </source>
</evidence>
<sequence length="82" mass="9398">MINKKQLALSLFIGAGLILIKLVTLALASPNDTQLQTVFSLFSMGMWYVPLLFVLLYYFVYSSICYLVLRVITYTLNNVFHK</sequence>
<organism evidence="2 3">
    <name type="scientific">Ligilactobacillus ruminis DSM 20403 = NBRC 102161</name>
    <dbReference type="NCBI Taxonomy" id="1423798"/>
    <lineage>
        <taxon>Bacteria</taxon>
        <taxon>Bacillati</taxon>
        <taxon>Bacillota</taxon>
        <taxon>Bacilli</taxon>
        <taxon>Lactobacillales</taxon>
        <taxon>Lactobacillaceae</taxon>
        <taxon>Ligilactobacillus</taxon>
    </lineage>
</organism>
<proteinExistence type="predicted"/>
<gene>
    <name evidence="2" type="ORF">SAMN02910432_00729</name>
</gene>
<evidence type="ECO:0000256" key="1">
    <source>
        <dbReference type="SAM" id="Phobius"/>
    </source>
</evidence>
<name>A0A1I2QMB4_9LACO</name>
<dbReference type="RefSeq" id="WP_014073930.1">
    <property type="nucleotide sequence ID" value="NZ_AYYL01000015.1"/>
</dbReference>
<dbReference type="EMBL" id="FOPI01000009">
    <property type="protein sequence ID" value="SFG29110.1"/>
    <property type="molecule type" value="Genomic_DNA"/>
</dbReference>
<evidence type="ECO:0000313" key="3">
    <source>
        <dbReference type="Proteomes" id="UP000182635"/>
    </source>
</evidence>
<feature type="transmembrane region" description="Helical" evidence="1">
    <location>
        <begin position="38"/>
        <end position="60"/>
    </location>
</feature>
<accession>A0A1I2QMB4</accession>
<dbReference type="Proteomes" id="UP000182635">
    <property type="component" value="Unassembled WGS sequence"/>
</dbReference>
<keyword evidence="1" id="KW-0812">Transmembrane</keyword>